<dbReference type="PANTHER" id="PTHR11808">
    <property type="entry name" value="TRANS-SULFURATION ENZYME FAMILY MEMBER"/>
    <property type="match status" value="1"/>
</dbReference>
<comment type="similarity">
    <text evidence="6">Belongs to the trans-sulfuration enzymes family.</text>
</comment>
<sequence>MVERSLSMREDSLLLDFPRSFQVKKELILEGRLQLSTMQFRVNCLGQWNMDASASVTADYMTELDVENQEPSVSTLLVNIDSKFDPYGAMSTPLYQTATFKQLFVFLPHRLLAKLEKADRAFCFSSGMAAFSAVANLVGSGQEIVAGDDIYGGSDRLLSRVTPKSGVLVKRVNTSDLDEVAAVIGPKTKLVCFVGPQLQMDTFNLTFFRNAFCLRISEIAHANGALVLVDNSIMSPVLSRWLELGADIVMRSATKFIAGHSDVMAGVLAVKEERF</sequence>
<dbReference type="EC" id="4.4.1.13" evidence="2"/>
<dbReference type="InterPro" id="IPR015421">
    <property type="entry name" value="PyrdxlP-dep_Trfase_major"/>
</dbReference>
<evidence type="ECO:0000256" key="6">
    <source>
        <dbReference type="RuleBase" id="RU362118"/>
    </source>
</evidence>
<evidence type="ECO:0000313" key="7">
    <source>
        <dbReference type="EMBL" id="KAK8987083.1"/>
    </source>
</evidence>
<comment type="cofactor">
    <cofactor evidence="1 6">
        <name>pyridoxal 5'-phosphate</name>
        <dbReference type="ChEBI" id="CHEBI:597326"/>
    </cofactor>
</comment>
<organism evidence="7 8">
    <name type="scientific">Hibiscus sabdariffa</name>
    <name type="common">roselle</name>
    <dbReference type="NCBI Taxonomy" id="183260"/>
    <lineage>
        <taxon>Eukaryota</taxon>
        <taxon>Viridiplantae</taxon>
        <taxon>Streptophyta</taxon>
        <taxon>Embryophyta</taxon>
        <taxon>Tracheophyta</taxon>
        <taxon>Spermatophyta</taxon>
        <taxon>Magnoliopsida</taxon>
        <taxon>eudicotyledons</taxon>
        <taxon>Gunneridae</taxon>
        <taxon>Pentapetalae</taxon>
        <taxon>rosids</taxon>
        <taxon>malvids</taxon>
        <taxon>Malvales</taxon>
        <taxon>Malvaceae</taxon>
        <taxon>Malvoideae</taxon>
        <taxon>Hibiscus</taxon>
    </lineage>
</organism>
<keyword evidence="3" id="KW-0028">Amino-acid biosynthesis</keyword>
<accession>A0ABR2PF74</accession>
<name>A0ABR2PF74_9ROSI</name>
<evidence type="ECO:0000313" key="8">
    <source>
        <dbReference type="Proteomes" id="UP001396334"/>
    </source>
</evidence>
<evidence type="ECO:0000256" key="2">
    <source>
        <dbReference type="ARBA" id="ARBA00012224"/>
    </source>
</evidence>
<dbReference type="Gene3D" id="3.40.640.10">
    <property type="entry name" value="Type I PLP-dependent aspartate aminotransferase-like (Major domain)"/>
    <property type="match status" value="1"/>
</dbReference>
<dbReference type="SUPFAM" id="SSF53383">
    <property type="entry name" value="PLP-dependent transferases"/>
    <property type="match status" value="1"/>
</dbReference>
<keyword evidence="8" id="KW-1185">Reference proteome</keyword>
<dbReference type="EMBL" id="JBBPBN010000061">
    <property type="protein sequence ID" value="KAK8987083.1"/>
    <property type="molecule type" value="Genomic_DNA"/>
</dbReference>
<keyword evidence="4 6" id="KW-0663">Pyridoxal phosphate</keyword>
<gene>
    <name evidence="7" type="ORF">V6N11_055397</name>
</gene>
<dbReference type="PANTHER" id="PTHR11808:SF50">
    <property type="entry name" value="CYSTATHIONINE BETA-LYASE"/>
    <property type="match status" value="1"/>
</dbReference>
<keyword evidence="5" id="KW-0456">Lyase</keyword>
<dbReference type="PROSITE" id="PS00868">
    <property type="entry name" value="CYS_MET_METAB_PP"/>
    <property type="match status" value="1"/>
</dbReference>
<protein>
    <recommendedName>
        <fullName evidence="2">cysteine-S-conjugate beta-lyase</fullName>
        <ecNumber evidence="2">4.4.1.13</ecNumber>
    </recommendedName>
</protein>
<evidence type="ECO:0000256" key="5">
    <source>
        <dbReference type="ARBA" id="ARBA00023239"/>
    </source>
</evidence>
<proteinExistence type="inferred from homology"/>
<evidence type="ECO:0000256" key="1">
    <source>
        <dbReference type="ARBA" id="ARBA00001933"/>
    </source>
</evidence>
<reference evidence="7 8" key="1">
    <citation type="journal article" date="2024" name="G3 (Bethesda)">
        <title>Genome assembly of Hibiscus sabdariffa L. provides insights into metabolisms of medicinal natural products.</title>
        <authorList>
            <person name="Kim T."/>
        </authorList>
    </citation>
    <scope>NUCLEOTIDE SEQUENCE [LARGE SCALE GENOMIC DNA]</scope>
    <source>
        <strain evidence="7">TK-2024</strain>
        <tissue evidence="7">Old leaves</tissue>
    </source>
</reference>
<dbReference type="InterPro" id="IPR000277">
    <property type="entry name" value="Cys/Met-Metab_PyrdxlP-dep_enz"/>
</dbReference>
<dbReference type="Pfam" id="PF01053">
    <property type="entry name" value="Cys_Met_Meta_PP"/>
    <property type="match status" value="1"/>
</dbReference>
<dbReference type="InterPro" id="IPR015424">
    <property type="entry name" value="PyrdxlP-dep_Trfase"/>
</dbReference>
<evidence type="ECO:0000256" key="3">
    <source>
        <dbReference type="ARBA" id="ARBA00022605"/>
    </source>
</evidence>
<evidence type="ECO:0000256" key="4">
    <source>
        <dbReference type="ARBA" id="ARBA00022898"/>
    </source>
</evidence>
<dbReference type="Proteomes" id="UP001396334">
    <property type="component" value="Unassembled WGS sequence"/>
</dbReference>
<dbReference type="InterPro" id="IPR054542">
    <property type="entry name" value="Cys_met_metab_PP"/>
</dbReference>
<comment type="caution">
    <text evidence="7">The sequence shown here is derived from an EMBL/GenBank/DDBJ whole genome shotgun (WGS) entry which is preliminary data.</text>
</comment>